<gene>
    <name evidence="1" type="ordered locus">PCC7424_3164</name>
</gene>
<dbReference type="HOGENOM" id="CLU_006229_4_4_3"/>
<dbReference type="RefSeq" id="WP_015955163.1">
    <property type="nucleotide sequence ID" value="NC_011729.1"/>
</dbReference>
<dbReference type="STRING" id="65393.PCC7424_3164"/>
<dbReference type="OrthoDB" id="9810148at2"/>
<organism evidence="1 2">
    <name type="scientific">Gloeothece citriformis (strain PCC 7424)</name>
    <name type="common">Cyanothece sp. (strain PCC 7424)</name>
    <dbReference type="NCBI Taxonomy" id="65393"/>
    <lineage>
        <taxon>Bacteria</taxon>
        <taxon>Bacillati</taxon>
        <taxon>Cyanobacteriota</taxon>
        <taxon>Cyanophyceae</taxon>
        <taxon>Oscillatoriophycideae</taxon>
        <taxon>Chroococcales</taxon>
        <taxon>Aphanothecaceae</taxon>
        <taxon>Gloeothece</taxon>
        <taxon>Gloeothece citriformis</taxon>
    </lineage>
</organism>
<dbReference type="EMBL" id="CP001291">
    <property type="protein sequence ID" value="ACK71566.1"/>
    <property type="molecule type" value="Genomic_DNA"/>
</dbReference>
<accession>B7KCL5</accession>
<dbReference type="AlphaFoldDB" id="B7KCL5"/>
<proteinExistence type="predicted"/>
<keyword evidence="2" id="KW-1185">Reference proteome</keyword>
<dbReference type="Pfam" id="PF13177">
    <property type="entry name" value="DNA_pol3_delta2"/>
    <property type="match status" value="1"/>
</dbReference>
<evidence type="ECO:0000313" key="2">
    <source>
        <dbReference type="Proteomes" id="UP000002384"/>
    </source>
</evidence>
<dbReference type="PANTHER" id="PTHR11669:SF8">
    <property type="entry name" value="DNA POLYMERASE III SUBUNIT DELTA"/>
    <property type="match status" value="1"/>
</dbReference>
<dbReference type="Proteomes" id="UP000002384">
    <property type="component" value="Chromosome"/>
</dbReference>
<dbReference type="KEGG" id="cyc:PCC7424_3164"/>
<dbReference type="InterPro" id="IPR050238">
    <property type="entry name" value="DNA_Rep/Repair_Clamp_Loader"/>
</dbReference>
<protein>
    <submittedName>
        <fullName evidence="1">DNA polymerase III, delta prime subunit</fullName>
    </submittedName>
</protein>
<dbReference type="GO" id="GO:0006261">
    <property type="term" value="P:DNA-templated DNA replication"/>
    <property type="evidence" value="ECO:0007669"/>
    <property type="project" value="TreeGrafter"/>
</dbReference>
<dbReference type="PANTHER" id="PTHR11669">
    <property type="entry name" value="REPLICATION FACTOR C / DNA POLYMERASE III GAMMA-TAU SUBUNIT"/>
    <property type="match status" value="1"/>
</dbReference>
<dbReference type="InterPro" id="IPR027417">
    <property type="entry name" value="P-loop_NTPase"/>
</dbReference>
<sequence>MNDFTQLIGQGQAIELLQCAIASNRIAPAYLFVGAAGVGRGLAAKCFSCSLLSHHFPPQQQSLIRPKILAGNHPDLLWVQPTYQHQGKFLTALEAEEAGLKRKSPPQIRIEQIRDITRFLSRPPLEALRTVVVIEDAQTMTESAANALLKTLEEPGRCTLILIAPSTDSLLPTLVSRCQRIPFSRLSDPDMEIILQNNDYENILKYPELLGIAQGSPGEAISAYTQLQNLPDELKGSLRQFPKNVMQGLELAKKLTQELDTQMQLWLVDYLQYFYWEQWKNKKLLDVLEKTRQCLLAYVQPRLVWEWTFLELSQFILN</sequence>
<reference evidence="2" key="1">
    <citation type="journal article" date="2011" name="MBio">
        <title>Novel metabolic attributes of the genus Cyanothece, comprising a group of unicellular nitrogen-fixing Cyanobacteria.</title>
        <authorList>
            <person name="Bandyopadhyay A."/>
            <person name="Elvitigala T."/>
            <person name="Welsh E."/>
            <person name="Stockel J."/>
            <person name="Liberton M."/>
            <person name="Min H."/>
            <person name="Sherman L.A."/>
            <person name="Pakrasi H.B."/>
        </authorList>
    </citation>
    <scope>NUCLEOTIDE SEQUENCE [LARGE SCALE GENOMIC DNA]</scope>
    <source>
        <strain evidence="2">PCC 7424</strain>
    </source>
</reference>
<name>B7KCL5_GLOC7</name>
<evidence type="ECO:0000313" key="1">
    <source>
        <dbReference type="EMBL" id="ACK71566.1"/>
    </source>
</evidence>
<dbReference type="Gene3D" id="3.40.50.300">
    <property type="entry name" value="P-loop containing nucleotide triphosphate hydrolases"/>
    <property type="match status" value="1"/>
</dbReference>
<dbReference type="NCBIfam" id="NF005638">
    <property type="entry name" value="PRK07399.1"/>
    <property type="match status" value="1"/>
</dbReference>
<dbReference type="eggNOG" id="COG0470">
    <property type="taxonomic scope" value="Bacteria"/>
</dbReference>
<dbReference type="SUPFAM" id="SSF52540">
    <property type="entry name" value="P-loop containing nucleoside triphosphate hydrolases"/>
    <property type="match status" value="1"/>
</dbReference>